<dbReference type="PANTHER" id="PTHR37574">
    <property type="entry name" value="LIPASE B"/>
    <property type="match status" value="1"/>
</dbReference>
<organism evidence="2 3">
    <name type="scientific">Aureobasidium pullulans</name>
    <name type="common">Black yeast</name>
    <name type="synonym">Pullularia pullulans</name>
    <dbReference type="NCBI Taxonomy" id="5580"/>
    <lineage>
        <taxon>Eukaryota</taxon>
        <taxon>Fungi</taxon>
        <taxon>Dikarya</taxon>
        <taxon>Ascomycota</taxon>
        <taxon>Pezizomycotina</taxon>
        <taxon>Dothideomycetes</taxon>
        <taxon>Dothideomycetidae</taxon>
        <taxon>Dothideales</taxon>
        <taxon>Saccotheciaceae</taxon>
        <taxon>Aureobasidium</taxon>
    </lineage>
</organism>
<dbReference type="GO" id="GO:0016787">
    <property type="term" value="F:hydrolase activity"/>
    <property type="evidence" value="ECO:0007669"/>
    <property type="project" value="UniProtKB-KW"/>
</dbReference>
<accession>A0A4T0BDM7</accession>
<protein>
    <submittedName>
        <fullName evidence="2">Alpha/beta-hydrolase</fullName>
    </submittedName>
</protein>
<dbReference type="SUPFAM" id="SSF53474">
    <property type="entry name" value="alpha/beta-Hydrolases"/>
    <property type="match status" value="1"/>
</dbReference>
<dbReference type="PANTHER" id="PTHR37574:SF1">
    <property type="entry name" value="LIPASE B"/>
    <property type="match status" value="1"/>
</dbReference>
<sequence length="555" mass="58235">MNRRQPSRRAPRAKPAERQATEQALVGNSTSHLKNTSVVIEVNEILCLGTFAYYWTHNEALSCPGATKHPGEPDTMRSLAILAPLYGLGLAAPAAEITPTPVPTNVNNGLLGGVVSDLSNVLAGVGNGDIAGQEAWSSISSAVQTVTATTTPVAAASAIESLASIYSARPSANAFEYAASLVAEGLTSSDMSSVLGSIDGNGTADVNKRGLFDLDLTANSMNNKNPKNPSRSVYPQKACGDAPYTVDEATLRAAIHIPSGFTYGAKPPVILMPGTGNTGFETFQGNFIPALKGQSYADAVWLNVPGSLLDDSQTNSEFIAYAINYISGIASRNVSVIAWSQGNINTQWAFKYWPSARQVTTTHIAISPDYAGTTMVPLICPEGLPCPLSVLQQRYLGASNFITTLRSENGDSAYVPTTTLYSSNFDLIVQPQQGTGASASLLDARNVGVTNNEVQTICAGTVAGGFWTHESMLINSLTFALAKDALINGGPGRVSRIDLKTVCNQPLTPGLGLAELLLTENSLLIGLAKIITTSLKATTEPATRAYVNAMPACDA</sequence>
<feature type="region of interest" description="Disordered" evidence="1">
    <location>
        <begin position="1"/>
        <end position="20"/>
    </location>
</feature>
<name>A0A4T0BDM7_AURPU</name>
<dbReference type="InterPro" id="IPR053228">
    <property type="entry name" value="Stereospecific_Lipase"/>
</dbReference>
<evidence type="ECO:0000313" key="2">
    <source>
        <dbReference type="EMBL" id="TIA32366.1"/>
    </source>
</evidence>
<reference evidence="2 3" key="1">
    <citation type="submission" date="2018-10" db="EMBL/GenBank/DDBJ databases">
        <title>Fifty Aureobasidium pullulans genomes reveal a recombining polyextremotolerant generalist.</title>
        <authorList>
            <person name="Gostincar C."/>
            <person name="Turk M."/>
            <person name="Zajc J."/>
            <person name="Gunde-Cimerman N."/>
        </authorList>
    </citation>
    <scope>NUCLEOTIDE SEQUENCE [LARGE SCALE GENOMIC DNA]</scope>
    <source>
        <strain evidence="2 3">EXF-1645</strain>
    </source>
</reference>
<dbReference type="EMBL" id="QZBZ01000241">
    <property type="protein sequence ID" value="TIA32366.1"/>
    <property type="molecule type" value="Genomic_DNA"/>
</dbReference>
<dbReference type="InterPro" id="IPR029058">
    <property type="entry name" value="AB_hydrolase_fold"/>
</dbReference>
<feature type="compositionally biased region" description="Basic residues" evidence="1">
    <location>
        <begin position="1"/>
        <end position="12"/>
    </location>
</feature>
<dbReference type="AlphaFoldDB" id="A0A4T0BDM7"/>
<gene>
    <name evidence="2" type="ORF">D6C78_08274</name>
</gene>
<comment type="caution">
    <text evidence="2">The sequence shown here is derived from an EMBL/GenBank/DDBJ whole genome shotgun (WGS) entry which is preliminary data.</text>
</comment>
<keyword evidence="2" id="KW-0378">Hydrolase</keyword>
<evidence type="ECO:0000313" key="3">
    <source>
        <dbReference type="Proteomes" id="UP000308724"/>
    </source>
</evidence>
<dbReference type="Gene3D" id="3.40.50.1820">
    <property type="entry name" value="alpha/beta hydrolase"/>
    <property type="match status" value="1"/>
</dbReference>
<evidence type="ECO:0000256" key="1">
    <source>
        <dbReference type="SAM" id="MobiDB-lite"/>
    </source>
</evidence>
<proteinExistence type="predicted"/>
<dbReference type="Proteomes" id="UP000308724">
    <property type="component" value="Unassembled WGS sequence"/>
</dbReference>